<feature type="region of interest" description="Disordered" evidence="6">
    <location>
        <begin position="428"/>
        <end position="542"/>
    </location>
</feature>
<evidence type="ECO:0000256" key="2">
    <source>
        <dbReference type="ARBA" id="ARBA00022475"/>
    </source>
</evidence>
<comment type="subcellular location">
    <subcellularLocation>
        <location evidence="1">Cell membrane</location>
        <topology evidence="1">Multi-pass membrane protein</topology>
    </subcellularLocation>
</comment>
<keyword evidence="4 7" id="KW-1133">Transmembrane helix</keyword>
<evidence type="ECO:0000256" key="7">
    <source>
        <dbReference type="SAM" id="Phobius"/>
    </source>
</evidence>
<reference evidence="8 9" key="1">
    <citation type="submission" date="2020-08" db="EMBL/GenBank/DDBJ databases">
        <authorList>
            <person name="Newling K."/>
            <person name="Davey J."/>
            <person name="Forrester S."/>
        </authorList>
    </citation>
    <scope>NUCLEOTIDE SEQUENCE [LARGE SCALE GENOMIC DNA]</scope>
    <source>
        <strain evidence="9">Crithidia deanei Carvalho (ATCC PRA-265)</strain>
    </source>
</reference>
<sequence>MSDSGLPLDPNNNPNSNNNNNHAKTNPFGSSAVDTFRSNNNSFALPETPMLASTKPFGNDSAVERFLSDGGMAGSLNQPSANSSFVSIPKSFQQHQAKKGAAPTTITASESSALPAPKPQRVTEVSMLPSAASSTTTAVYRDPTPKPAATAVPPILTVSESSSQRPAVAARNPTSSNRLSPSRQSPRRVESRAGSPSSFRYSPVSPDTTREQDYQDFHRRTPFTVSGGRRSPRMGADTELTSLFSGTPSSRRKTPSSSGGLNTGSVASRSKMGSVHANSVSNTDLGQQPAWMGAVERINTTRPKEGYGGSALPIDKSSYGLQQRRQQQNTLTVGRLRELEQRNTPGSSNKGTPAYPLVAHETVTPSESASARRSKVRASFGGRQTPPLRSSDYAPPSRQPEAAPSLYASECSANPMIPFRTLMNRINHKKPSGNTLPPGGILVATESAGTMPGSSYSTMNNNNGNNNSNNTTANNNNSNGNSNNSRSAYGNNSNYTSANKRGSGASAGGGGAGDGGDGGDGNGNNNDFTDNNPDKSKRKKVDRHLLESAAAAKSAALAKALEGEGDKEGREERNLRVRNMNAIHAIPWDQRRQMPMSGFGTRFFSILSSPRFWEKCDWTFRGAILTILPTMILSLEPATTNLFPMSSSLAFNAFWISAGTFGSGMHEFFIAFKGFSFGLVILVIVVAINPGPEWLSLLLLFLFTLFSSFIAEETKKTAAYVITSTIMAYIKCPRGSTDEGCNGPNEVNFDYIGVYYSGLLCALAFGLAAFLIPFIRWSSNIATHYIAAMGNALSIQVQGTCLSFWTDIPLERELNVLRIRQLRMMANKCIERIQTALGETAYEPHSGVYISALKTRFNFCISLHNILGSMTQVVELIAAEPALTDTPMCHEFGAQIGEEVAIIASAIDSMILKIVDFNQYVTPVEILFFRQARERFQEALSQVRENVILNNESYETDESDIFLGFFMFSIDELCEVIANFEEDPHPKNNICHYLKLSFVIFGVPLRLVRTSTATLCFTGRSRAG</sequence>
<evidence type="ECO:0000256" key="5">
    <source>
        <dbReference type="ARBA" id="ARBA00023136"/>
    </source>
</evidence>
<evidence type="ECO:0000256" key="1">
    <source>
        <dbReference type="ARBA" id="ARBA00004651"/>
    </source>
</evidence>
<feature type="compositionally biased region" description="Low complexity" evidence="6">
    <location>
        <begin position="10"/>
        <end position="21"/>
    </location>
</feature>
<evidence type="ECO:0000256" key="3">
    <source>
        <dbReference type="ARBA" id="ARBA00022692"/>
    </source>
</evidence>
<evidence type="ECO:0008006" key="10">
    <source>
        <dbReference type="Google" id="ProtNLM"/>
    </source>
</evidence>
<feature type="compositionally biased region" description="Polar residues" evidence="6">
    <location>
        <begin position="22"/>
        <end position="43"/>
    </location>
</feature>
<feature type="transmembrane region" description="Helical" evidence="7">
    <location>
        <begin position="694"/>
        <end position="711"/>
    </location>
</feature>
<dbReference type="GO" id="GO:0005886">
    <property type="term" value="C:plasma membrane"/>
    <property type="evidence" value="ECO:0007669"/>
    <property type="project" value="UniProtKB-SubCell"/>
</dbReference>
<dbReference type="EMBL" id="LR877157">
    <property type="protein sequence ID" value="CAD2219228.1"/>
    <property type="molecule type" value="Genomic_DNA"/>
</dbReference>
<feature type="region of interest" description="Disordered" evidence="6">
    <location>
        <begin position="91"/>
        <end position="288"/>
    </location>
</feature>
<keyword evidence="3 7" id="KW-0812">Transmembrane</keyword>
<proteinExistence type="predicted"/>
<gene>
    <name evidence="8" type="ORF">ADEAN_000673000</name>
</gene>
<feature type="compositionally biased region" description="Gly residues" evidence="6">
    <location>
        <begin position="505"/>
        <end position="522"/>
    </location>
</feature>
<dbReference type="PANTHER" id="PTHR30509:SF9">
    <property type="entry name" value="MULTIDRUG RESISTANCE PROTEIN MDTO"/>
    <property type="match status" value="1"/>
</dbReference>
<feature type="transmembrane region" description="Helical" evidence="7">
    <location>
        <begin position="668"/>
        <end position="687"/>
    </location>
</feature>
<keyword evidence="5 7" id="KW-0472">Membrane</keyword>
<evidence type="ECO:0000313" key="9">
    <source>
        <dbReference type="Proteomes" id="UP000515908"/>
    </source>
</evidence>
<dbReference type="VEuPathDB" id="TriTrypDB:ADEAN_000673000"/>
<feature type="region of interest" description="Disordered" evidence="6">
    <location>
        <begin position="1"/>
        <end position="56"/>
    </location>
</feature>
<accession>A0A7G2CH73</accession>
<organism evidence="8 9">
    <name type="scientific">Angomonas deanei</name>
    <dbReference type="NCBI Taxonomy" id="59799"/>
    <lineage>
        <taxon>Eukaryota</taxon>
        <taxon>Discoba</taxon>
        <taxon>Euglenozoa</taxon>
        <taxon>Kinetoplastea</taxon>
        <taxon>Metakinetoplastina</taxon>
        <taxon>Trypanosomatida</taxon>
        <taxon>Trypanosomatidae</taxon>
        <taxon>Strigomonadinae</taxon>
        <taxon>Angomonas</taxon>
    </lineage>
</organism>
<feature type="compositionally biased region" description="Basic and acidic residues" evidence="6">
    <location>
        <begin position="208"/>
        <end position="219"/>
    </location>
</feature>
<dbReference type="PANTHER" id="PTHR30509">
    <property type="entry name" value="P-HYDROXYBENZOIC ACID EFFLUX PUMP SUBUNIT-RELATED"/>
    <property type="match status" value="1"/>
</dbReference>
<evidence type="ECO:0000313" key="8">
    <source>
        <dbReference type="EMBL" id="CAD2219228.1"/>
    </source>
</evidence>
<feature type="region of interest" description="Disordered" evidence="6">
    <location>
        <begin position="301"/>
        <end position="403"/>
    </location>
</feature>
<evidence type="ECO:0000256" key="4">
    <source>
        <dbReference type="ARBA" id="ARBA00022989"/>
    </source>
</evidence>
<evidence type="ECO:0000256" key="6">
    <source>
        <dbReference type="SAM" id="MobiDB-lite"/>
    </source>
</evidence>
<feature type="compositionally biased region" description="Polar residues" evidence="6">
    <location>
        <begin position="342"/>
        <end position="351"/>
    </location>
</feature>
<protein>
    <recommendedName>
        <fullName evidence="10">Fusaric acid resistance protein-like</fullName>
    </recommendedName>
</protein>
<dbReference type="AlphaFoldDB" id="A0A7G2CH73"/>
<feature type="compositionally biased region" description="Polar residues" evidence="6">
    <location>
        <begin position="276"/>
        <end position="286"/>
    </location>
</feature>
<keyword evidence="2" id="KW-1003">Cell membrane</keyword>
<feature type="compositionally biased region" description="Low complexity" evidence="6">
    <location>
        <begin position="245"/>
        <end position="259"/>
    </location>
</feature>
<feature type="compositionally biased region" description="Polar residues" evidence="6">
    <location>
        <begin position="172"/>
        <end position="184"/>
    </location>
</feature>
<feature type="compositionally biased region" description="Low complexity" evidence="6">
    <location>
        <begin position="454"/>
        <end position="495"/>
    </location>
</feature>
<feature type="transmembrane region" description="Helical" evidence="7">
    <location>
        <begin position="754"/>
        <end position="775"/>
    </location>
</feature>
<dbReference type="Proteomes" id="UP000515908">
    <property type="component" value="Chromosome 13"/>
</dbReference>
<name>A0A7G2CH73_9TRYP</name>
<keyword evidence="9" id="KW-1185">Reference proteome</keyword>